<dbReference type="InterPro" id="IPR000626">
    <property type="entry name" value="Ubiquitin-like_dom"/>
</dbReference>
<dbReference type="SUPFAM" id="SSF54236">
    <property type="entry name" value="Ubiquitin-like"/>
    <property type="match status" value="1"/>
</dbReference>
<dbReference type="Pfam" id="PF00240">
    <property type="entry name" value="ubiquitin"/>
    <property type="match status" value="1"/>
</dbReference>
<dbReference type="EMBL" id="MK072266">
    <property type="protein sequence ID" value="AYV81276.1"/>
    <property type="molecule type" value="Genomic_DNA"/>
</dbReference>
<dbReference type="PROSITE" id="PS50053">
    <property type="entry name" value="UBIQUITIN_2"/>
    <property type="match status" value="1"/>
</dbReference>
<proteinExistence type="predicted"/>
<evidence type="ECO:0000313" key="2">
    <source>
        <dbReference type="EMBL" id="AYV81276.1"/>
    </source>
</evidence>
<organism evidence="2">
    <name type="scientific">Harvfovirus sp</name>
    <dbReference type="NCBI Taxonomy" id="2487768"/>
    <lineage>
        <taxon>Viruses</taxon>
        <taxon>Varidnaviria</taxon>
        <taxon>Bamfordvirae</taxon>
        <taxon>Nucleocytoviricota</taxon>
        <taxon>Megaviricetes</taxon>
        <taxon>Imitervirales</taxon>
        <taxon>Mimiviridae</taxon>
        <taxon>Klosneuvirinae</taxon>
    </lineage>
</organism>
<protein>
    <recommendedName>
        <fullName evidence="1">Ubiquitin-like domain-containing protein</fullName>
    </recommendedName>
</protein>
<dbReference type="Gene3D" id="3.10.20.90">
    <property type="entry name" value="Phosphatidylinositol 3-kinase Catalytic Subunit, Chain A, domain 1"/>
    <property type="match status" value="1"/>
</dbReference>
<gene>
    <name evidence="2" type="ORF">Harvfovirus24_12</name>
</gene>
<evidence type="ECO:0000259" key="1">
    <source>
        <dbReference type="PROSITE" id="PS50053"/>
    </source>
</evidence>
<accession>A0A3G5A221</accession>
<feature type="domain" description="Ubiquitin-like" evidence="1">
    <location>
        <begin position="1"/>
        <end position="60"/>
    </location>
</feature>
<dbReference type="Gene3D" id="1.10.8.10">
    <property type="entry name" value="DNA helicase RuvA subunit, C-terminal domain"/>
    <property type="match status" value="1"/>
</dbReference>
<name>A0A3G5A221_9VIRU</name>
<reference evidence="2" key="1">
    <citation type="submission" date="2018-10" db="EMBL/GenBank/DDBJ databases">
        <title>Hidden diversity of soil giant viruses.</title>
        <authorList>
            <person name="Schulz F."/>
            <person name="Alteio L."/>
            <person name="Goudeau D."/>
            <person name="Ryan E.M."/>
            <person name="Malmstrom R.R."/>
            <person name="Blanchard J."/>
            <person name="Woyke T."/>
        </authorList>
    </citation>
    <scope>NUCLEOTIDE SEQUENCE</scope>
    <source>
        <strain evidence="2">HAV1</strain>
    </source>
</reference>
<dbReference type="InterPro" id="IPR029071">
    <property type="entry name" value="Ubiquitin-like_domsf"/>
</dbReference>
<sequence length="301" mass="31721">MKVNLKSLSSKLTVIEIAESDVVGDIQQKLTSTGQLTEDSVVKLIFRGVILDPGKKISDYPEIKDDVTIVYMQSRKKVVVPASTSSAAATGPAVPVVPAQLAPPAVAPPPAVPPPPPAAPAPAPPPAIPPLPAYFAGVEISSLRDAVMGIALNQLMTNPQRLLQLIRTNAQINQLRENDPLQFDAIITHPNFIVGMLQGAGLAGDGGGSGGDYGLGDPDGMMLSGDEPLPPFATDTIRAATPGVPTGHQITITTEEKKWLEEVSQMAPTITLSEIIQIYVACGRNRDETVNTLLSIQYSDN</sequence>